<dbReference type="CDD" id="cd07530">
    <property type="entry name" value="HAD_Pase_UmpH-like"/>
    <property type="match status" value="1"/>
</dbReference>
<evidence type="ECO:0000313" key="5">
    <source>
        <dbReference type="EMBL" id="AAQ60909.1"/>
    </source>
</evidence>
<dbReference type="InterPro" id="IPR006357">
    <property type="entry name" value="HAD-SF_hydro_IIA"/>
</dbReference>
<proteinExistence type="inferred from homology"/>
<dbReference type="KEGG" id="cvi:CV_3244"/>
<evidence type="ECO:0000256" key="1">
    <source>
        <dbReference type="PIRNR" id="PIRNR000915"/>
    </source>
</evidence>
<organism evidence="5 6">
    <name type="scientific">Chromobacterium violaceum (strain ATCC 12472 / DSM 30191 / JCM 1249 / CCUG 213 / NBRC 12614 / NCIMB 9131 / NCTC 9757 / MK)</name>
    <dbReference type="NCBI Taxonomy" id="243365"/>
    <lineage>
        <taxon>Bacteria</taxon>
        <taxon>Pseudomonadati</taxon>
        <taxon>Pseudomonadota</taxon>
        <taxon>Betaproteobacteria</taxon>
        <taxon>Neisseriales</taxon>
        <taxon>Chromobacteriaceae</taxon>
        <taxon>Chromobacterium</taxon>
    </lineage>
</organism>
<keyword evidence="4" id="KW-0460">Magnesium</keyword>
<evidence type="ECO:0000256" key="4">
    <source>
        <dbReference type="PIRSR" id="PIRSR000915-3"/>
    </source>
</evidence>
<dbReference type="AlphaFoldDB" id="Q7NT20"/>
<feature type="binding site" evidence="4">
    <location>
        <position position="264"/>
    </location>
    <ligand>
        <name>Mg(2+)</name>
        <dbReference type="ChEBI" id="CHEBI:18420"/>
    </ligand>
</feature>
<feature type="active site" description="Proton donor" evidence="2">
    <location>
        <position position="66"/>
    </location>
</feature>
<accession>Q7NT20</accession>
<feature type="binding site" evidence="4">
    <location>
        <position position="64"/>
    </location>
    <ligand>
        <name>Mg(2+)</name>
        <dbReference type="ChEBI" id="CHEBI:18420"/>
    </ligand>
</feature>
<dbReference type="EMBL" id="AE016825">
    <property type="protein sequence ID" value="AAQ60909.1"/>
    <property type="molecule type" value="Genomic_DNA"/>
</dbReference>
<feature type="active site" description="Nucleophile" evidence="2">
    <location>
        <position position="64"/>
    </location>
</feature>
<dbReference type="Pfam" id="PF13344">
    <property type="entry name" value="Hydrolase_6"/>
    <property type="match status" value="1"/>
</dbReference>
<gene>
    <name evidence="5" type="primary">nagD</name>
    <name evidence="5" type="ordered locus">CV_3244</name>
</gene>
<dbReference type="PANTHER" id="PTHR19288:SF46">
    <property type="entry name" value="HALOACID DEHALOGENASE-LIKE HYDROLASE DOMAIN-CONTAINING PROTEIN 2"/>
    <property type="match status" value="1"/>
</dbReference>
<dbReference type="InterPro" id="IPR036412">
    <property type="entry name" value="HAD-like_sf"/>
</dbReference>
<dbReference type="GO" id="GO:0005737">
    <property type="term" value="C:cytoplasm"/>
    <property type="evidence" value="ECO:0007669"/>
    <property type="project" value="TreeGrafter"/>
</dbReference>
<dbReference type="NCBIfam" id="TIGR01460">
    <property type="entry name" value="HAD-SF-IIA"/>
    <property type="match status" value="1"/>
</dbReference>
<dbReference type="Proteomes" id="UP000001424">
    <property type="component" value="Chromosome"/>
</dbReference>
<sequence length="315" mass="34255">MRNFPPSCHPVALRHAGPGRRGEAEARPCYAVAVAAACRSPRPCPRSRHQVFWIHRMSKSIISDMDGVIYRGKQLIPGAREFIQRLIDTQTPFLFLTNNAEQTPLDLRLKLEGLGISGLTEDNFITSAMATAMFLKSQTRKAMPTAYVVGGAGLINELYNVGFSISESHPDYVVVAKSQTFSFEQIKKAVRFIDQGAKFIGTNPDMIDPIEGGGYEPAAGTLLAAIEAATGRKPYIVGKPNSLMMMLATRKLGVHPEEAVMIGDRMDTDIVGGLEAGMSTALVLSGVSSRASMEQFPYQPDYVFDSVADIDPQAL</sequence>
<dbReference type="GO" id="GO:0016791">
    <property type="term" value="F:phosphatase activity"/>
    <property type="evidence" value="ECO:0007669"/>
    <property type="project" value="TreeGrafter"/>
</dbReference>
<dbReference type="GO" id="GO:0046872">
    <property type="term" value="F:metal ion binding"/>
    <property type="evidence" value="ECO:0007669"/>
    <property type="project" value="UniProtKB-KW"/>
</dbReference>
<feature type="binding site" evidence="3">
    <location>
        <position position="239"/>
    </location>
    <ligand>
        <name>substrate</name>
    </ligand>
</feature>
<evidence type="ECO:0000313" key="6">
    <source>
        <dbReference type="Proteomes" id="UP000001424"/>
    </source>
</evidence>
<protein>
    <submittedName>
        <fullName evidence="5">N-acetylglucosamine metabolism protein</fullName>
    </submittedName>
</protein>
<evidence type="ECO:0000256" key="2">
    <source>
        <dbReference type="PIRSR" id="PIRSR000915-1"/>
    </source>
</evidence>
<evidence type="ECO:0000256" key="3">
    <source>
        <dbReference type="PIRSR" id="PIRSR000915-2"/>
    </source>
</evidence>
<comment type="similarity">
    <text evidence="1">Belongs to the HAD-like hydrolase superfamily.</text>
</comment>
<dbReference type="SFLD" id="SFLDG01139">
    <property type="entry name" value="C2.A:_Pyridoxal_Phosphate_Phos"/>
    <property type="match status" value="1"/>
</dbReference>
<dbReference type="STRING" id="243365.CV_3244"/>
<dbReference type="HOGENOM" id="CLU_043473_1_1_4"/>
<keyword evidence="6" id="KW-1185">Reference proteome</keyword>
<dbReference type="PIRSF" id="PIRSF000915">
    <property type="entry name" value="PGP-type_phosphatase"/>
    <property type="match status" value="1"/>
</dbReference>
<dbReference type="Gene3D" id="3.40.50.1000">
    <property type="entry name" value="HAD superfamily/HAD-like"/>
    <property type="match status" value="2"/>
</dbReference>
<keyword evidence="4" id="KW-0479">Metal-binding</keyword>
<comment type="cofactor">
    <cofactor evidence="4">
        <name>Mg(2+)</name>
        <dbReference type="ChEBI" id="CHEBI:18420"/>
    </cofactor>
    <text evidence="4">Divalent metal ions. Mg(2+) is the most effective.</text>
</comment>
<dbReference type="Pfam" id="PF13242">
    <property type="entry name" value="Hydrolase_like"/>
    <property type="match status" value="1"/>
</dbReference>
<reference evidence="5 6" key="1">
    <citation type="journal article" date="2003" name="Proc. Natl. Acad. Sci. U.S.A.">
        <title>The complete genome sequence of Chromobacterium violaceum reveals remarkable and exploitable bacterial adaptability.</title>
        <authorList>
            <person name="Vasconcelos A.T.R."/>
            <person name="de Almeida D.F."/>
            <person name="Almeida F.C."/>
            <person name="de Almeida L.G.P."/>
            <person name="de Almeida R."/>
            <person name="Goncalves J.A.A."/>
            <person name="Andrade E.M."/>
            <person name="Antonio R.V."/>
            <person name="Araripe J."/>
            <person name="de Araujo M.F.F."/>
            <person name="Filho S.A."/>
            <person name="Azevedo V."/>
            <person name="Batista A.J."/>
            <person name="Bataus L.A.M."/>
            <person name="Batista J.S."/>
            <person name="Belo A."/>
            <person name="vander Berg C."/>
            <person name="Blamey J."/>
            <person name="Bogo M."/>
            <person name="Bonato S."/>
            <person name="Bordignon J."/>
            <person name="Brito C.A."/>
            <person name="Brocchi M."/>
            <person name="Burity H.A."/>
            <person name="Camargo A.A."/>
            <person name="Cardoso D.D.P."/>
            <person name="Carneiro N.P."/>
            <person name="Carraro D.M."/>
            <person name="Carvalho C.M.B."/>
            <person name="Cascardo J.C.M."/>
            <person name="Cavada B.S."/>
            <person name="Chueire L.M.O."/>
            <person name="Pasa T.B.C."/>
            <person name="Duran N."/>
            <person name="Fagundes N."/>
            <person name="Falcao C.L."/>
            <person name="Fantinatti F."/>
            <person name="Farias I.P."/>
            <person name="Felipe M.S.S."/>
            <person name="Ferrari L.P."/>
            <person name="Ferro J.A."/>
            <person name="Ferro M.I.T."/>
            <person name="Franco G.R."/>
            <person name="Freitas N.S.A."/>
            <person name="Furlan L.R."/>
            <person name="Gazzinelli R.T."/>
            <person name="Gomes E.A."/>
            <person name="Goncalves P.R."/>
            <person name="Grangeiro T.B."/>
            <person name="Grattapaglia D."/>
            <person name="Grisard E.C."/>
            <person name="Guimaraes C.T."/>
            <person name="Hanna E.S."/>
            <person name="Hungria M."/>
            <person name="Jardim S.N."/>
            <person name="Laurino J."/>
            <person name="Leoi L.C.T."/>
            <person name="Fassarella L."/>
            <person name="Lima A."/>
            <person name="Loureiro M.F."/>
            <person name="Lyra M.C.P."/>
            <person name="Macedo M."/>
            <person name="Madeira H.M.F."/>
            <person name="Manfio G.P."/>
            <person name="Maranhao A.Q."/>
            <person name="Martins W.S."/>
            <person name="di Mauro S.M.Z."/>
            <person name="de Medeiros S.R.B."/>
            <person name="Meissner R.D.V."/>
            <person name="Menck C.F.M."/>
            <person name="Moreira M.A.M."/>
            <person name="Nascimento F.F."/>
            <person name="Nicolas M.F."/>
            <person name="Oliveira J.G."/>
            <person name="Oliveira S.C."/>
            <person name="Paixao R.F.C."/>
            <person name="Parente J.A."/>
            <person name="Pedrosa F.O."/>
            <person name="Pena S.J.D."/>
            <person name="Perreira J.O."/>
            <person name="Perreira M."/>
            <person name="Pinto L.S.R.C."/>
            <person name="Pinto L.S."/>
            <person name="Porto J.I.R."/>
            <person name="Potrich D.P."/>
            <person name="Neto C.E.R."/>
            <person name="Reis A.M.M."/>
            <person name="Rigo L.U."/>
            <person name="Rondinelli E."/>
            <person name="dos Santos E.B.P."/>
            <person name="Santos F.R."/>
            <person name="Schneider M.P.C."/>
            <person name="Seuanez H.N."/>
            <person name="Silva A.M.R."/>
            <person name="da Silva A.L.C."/>
            <person name="Silva D.W."/>
            <person name="Silva R."/>
            <person name="Simoes I.C."/>
            <person name="Simon D."/>
            <person name="Soares C.M.A."/>
            <person name="Soares R.B.A."/>
            <person name="Souza E.M."/>
            <person name="Souza K.R.L."/>
            <person name="Souza R.C."/>
            <person name="Steffens M.B.R."/>
            <person name="Steindel M."/>
            <person name="Teixeira S.R."/>
            <person name="Urmenyi T."/>
            <person name="Vettore A."/>
            <person name="Wassem R."/>
            <person name="Zaha A."/>
            <person name="Simpson A.J.G."/>
        </authorList>
    </citation>
    <scope>NUCLEOTIDE SEQUENCE [LARGE SCALE GENOMIC DNA]</scope>
    <source>
        <strain evidence="6">ATCC 12472 / DSM 30191 / JCM 1249 / NBRC 12614 / NCIMB 9131 / NCTC 9757</strain>
    </source>
</reference>
<feature type="binding site" evidence="4">
    <location>
        <position position="66"/>
    </location>
    <ligand>
        <name>Mg(2+)</name>
        <dbReference type="ChEBI" id="CHEBI:18420"/>
    </ligand>
</feature>
<dbReference type="SFLD" id="SFLDS00003">
    <property type="entry name" value="Haloacid_Dehalogenase"/>
    <property type="match status" value="1"/>
</dbReference>
<dbReference type="PANTHER" id="PTHR19288">
    <property type="entry name" value="4-NITROPHENYLPHOSPHATASE-RELATED"/>
    <property type="match status" value="1"/>
</dbReference>
<dbReference type="InterPro" id="IPR023214">
    <property type="entry name" value="HAD_sf"/>
</dbReference>
<dbReference type="eggNOG" id="COG0647">
    <property type="taxonomic scope" value="Bacteria"/>
</dbReference>
<name>Q7NT20_CHRVO</name>
<dbReference type="SUPFAM" id="SSF56784">
    <property type="entry name" value="HAD-like"/>
    <property type="match status" value="1"/>
</dbReference>